<evidence type="ECO:0000313" key="6">
    <source>
        <dbReference type="EMBL" id="KAF7635803.1"/>
    </source>
</evidence>
<sequence length="303" mass="34733">MYLFTINMVVDQLGIPFFLIVVYVTIKYKTLHGICHKLIGIYAVCCILSKIQIIPPWLVMITNIQIPLWLCALTDTIPIAGSFNIYSLMFMIAVDRISSMYSIRGDSFHLPLMYGISSLFPLTFIIFVFINVIQDPKRLNSCCLEDLLTKEGQKIFHNACLIFNLITLICYILMILKVIWDINKGKINNLKLSLFKSLTIIMGIQIFGYLFSLIFYNLIDKGIFDNLNETQKPLIVLLINCISSLSTTSEVPALFLSSTEHRNALKKIFGFNTLNFQPKIKKNILENKKIIVPKLIKNELIIY</sequence>
<protein>
    <submittedName>
        <fullName evidence="6">Uncharacterized protein</fullName>
    </submittedName>
</protein>
<name>A0A8S9ZRI8_9BILA</name>
<feature type="transmembrane region" description="Helical" evidence="5">
    <location>
        <begin position="197"/>
        <end position="219"/>
    </location>
</feature>
<dbReference type="Gene3D" id="1.20.1070.10">
    <property type="entry name" value="Rhodopsin 7-helix transmembrane proteins"/>
    <property type="match status" value="1"/>
</dbReference>
<dbReference type="OrthoDB" id="5884336at2759"/>
<keyword evidence="3 5" id="KW-1133">Transmembrane helix</keyword>
<dbReference type="SUPFAM" id="SSF81321">
    <property type="entry name" value="Family A G protein-coupled receptor-like"/>
    <property type="match status" value="1"/>
</dbReference>
<feature type="transmembrane region" description="Helical" evidence="5">
    <location>
        <begin position="112"/>
        <end position="130"/>
    </location>
</feature>
<organism evidence="6 7">
    <name type="scientific">Meloidogyne graminicola</name>
    <dbReference type="NCBI Taxonomy" id="189291"/>
    <lineage>
        <taxon>Eukaryota</taxon>
        <taxon>Metazoa</taxon>
        <taxon>Ecdysozoa</taxon>
        <taxon>Nematoda</taxon>
        <taxon>Chromadorea</taxon>
        <taxon>Rhabditida</taxon>
        <taxon>Tylenchina</taxon>
        <taxon>Tylenchomorpha</taxon>
        <taxon>Tylenchoidea</taxon>
        <taxon>Meloidogynidae</taxon>
        <taxon>Meloidogyninae</taxon>
        <taxon>Meloidogyne</taxon>
    </lineage>
</organism>
<dbReference type="SMART" id="SM01381">
    <property type="entry name" value="7TM_GPCR_Srsx"/>
    <property type="match status" value="1"/>
</dbReference>
<dbReference type="EMBL" id="JABEBT010000037">
    <property type="protein sequence ID" value="KAF7635803.1"/>
    <property type="molecule type" value="Genomic_DNA"/>
</dbReference>
<keyword evidence="4 5" id="KW-0472">Membrane</keyword>
<dbReference type="AlphaFoldDB" id="A0A8S9ZRI8"/>
<dbReference type="Pfam" id="PF10320">
    <property type="entry name" value="7TM_GPCR_Srsx"/>
    <property type="match status" value="1"/>
</dbReference>
<comment type="caution">
    <text evidence="6">The sequence shown here is derived from an EMBL/GenBank/DDBJ whole genome shotgun (WGS) entry which is preliminary data.</text>
</comment>
<comment type="subcellular location">
    <subcellularLocation>
        <location evidence="1">Membrane</location>
    </subcellularLocation>
</comment>
<accession>A0A8S9ZRI8</accession>
<evidence type="ECO:0000256" key="3">
    <source>
        <dbReference type="ARBA" id="ARBA00022989"/>
    </source>
</evidence>
<proteinExistence type="predicted"/>
<feature type="transmembrane region" description="Helical" evidence="5">
    <location>
        <begin position="6"/>
        <end position="26"/>
    </location>
</feature>
<reference evidence="6" key="1">
    <citation type="journal article" date="2020" name="Ecol. Evol.">
        <title>Genome structure and content of the rice root-knot nematode (Meloidogyne graminicola).</title>
        <authorList>
            <person name="Phan N.T."/>
            <person name="Danchin E.G.J."/>
            <person name="Klopp C."/>
            <person name="Perfus-Barbeoch L."/>
            <person name="Kozlowski D.K."/>
            <person name="Koutsovoulos G.D."/>
            <person name="Lopez-Roques C."/>
            <person name="Bouchez O."/>
            <person name="Zahm M."/>
            <person name="Besnard G."/>
            <person name="Bellafiore S."/>
        </authorList>
    </citation>
    <scope>NUCLEOTIDE SEQUENCE</scope>
    <source>
        <strain evidence="6">VN-18</strain>
    </source>
</reference>
<evidence type="ECO:0000256" key="5">
    <source>
        <dbReference type="SAM" id="Phobius"/>
    </source>
</evidence>
<evidence type="ECO:0000313" key="7">
    <source>
        <dbReference type="Proteomes" id="UP000605970"/>
    </source>
</evidence>
<keyword evidence="2 5" id="KW-0812">Transmembrane</keyword>
<dbReference type="InterPro" id="IPR000276">
    <property type="entry name" value="GPCR_Rhodpsn"/>
</dbReference>
<keyword evidence="7" id="KW-1185">Reference proteome</keyword>
<evidence type="ECO:0000256" key="4">
    <source>
        <dbReference type="ARBA" id="ARBA00023136"/>
    </source>
</evidence>
<dbReference type="GO" id="GO:0016020">
    <property type="term" value="C:membrane"/>
    <property type="evidence" value="ECO:0007669"/>
    <property type="project" value="UniProtKB-SubCell"/>
</dbReference>
<dbReference type="Proteomes" id="UP000605970">
    <property type="component" value="Unassembled WGS sequence"/>
</dbReference>
<feature type="transmembrane region" description="Helical" evidence="5">
    <location>
        <begin position="66"/>
        <end position="91"/>
    </location>
</feature>
<dbReference type="InterPro" id="IPR019424">
    <property type="entry name" value="7TM_GPCR_Srsx"/>
</dbReference>
<evidence type="ECO:0000256" key="2">
    <source>
        <dbReference type="ARBA" id="ARBA00022692"/>
    </source>
</evidence>
<feature type="transmembrane region" description="Helical" evidence="5">
    <location>
        <begin position="155"/>
        <end position="176"/>
    </location>
</feature>
<feature type="transmembrane region" description="Helical" evidence="5">
    <location>
        <begin position="38"/>
        <end position="60"/>
    </location>
</feature>
<gene>
    <name evidence="6" type="ORF">Mgra_00004715</name>
</gene>
<evidence type="ECO:0000256" key="1">
    <source>
        <dbReference type="ARBA" id="ARBA00004370"/>
    </source>
</evidence>
<dbReference type="GO" id="GO:0004930">
    <property type="term" value="F:G protein-coupled receptor activity"/>
    <property type="evidence" value="ECO:0007669"/>
    <property type="project" value="InterPro"/>
</dbReference>